<reference evidence="2 3" key="1">
    <citation type="submission" date="2018-08" db="EMBL/GenBank/DDBJ databases">
        <title>A genome reference for cultivated species of the human gut microbiota.</title>
        <authorList>
            <person name="Zou Y."/>
            <person name="Xue W."/>
            <person name="Luo G."/>
        </authorList>
    </citation>
    <scope>NUCLEOTIDE SEQUENCE [LARGE SCALE GENOMIC DNA]</scope>
    <source>
        <strain evidence="2 3">TM09-12</strain>
    </source>
</reference>
<dbReference type="AlphaFoldDB" id="A0A174WTV4"/>
<evidence type="ECO:0000313" key="2">
    <source>
        <dbReference type="EMBL" id="RGJ06088.1"/>
    </source>
</evidence>
<dbReference type="OrthoDB" id="1795836at2"/>
<gene>
    <name evidence="2" type="ORF">DXD79_08810</name>
    <name evidence="1" type="ORF">GNE07_06175</name>
</gene>
<reference evidence="1 4" key="2">
    <citation type="submission" date="2019-09" db="EMBL/GenBank/DDBJ databases">
        <title>Draft genome sequencing of Hungatella hathewayi 123Y-2.</title>
        <authorList>
            <person name="Lv Q."/>
            <person name="Li S."/>
        </authorList>
    </citation>
    <scope>NUCLEOTIDE SEQUENCE [LARGE SCALE GENOMIC DNA]</scope>
    <source>
        <strain evidence="1 4">123Y-2</strain>
    </source>
</reference>
<dbReference type="RefSeq" id="WP_006776038.1">
    <property type="nucleotide sequence ID" value="NZ_CABJBJ010000011.1"/>
</dbReference>
<sequence length="173" mass="20519">MKKTLKEELEESFQRWDNELYSGGSDPYYSDGVDMNLLRKHIIAYKTQILETGELPEIYHRKTPEELPESFMVKAEKIYQTAIDIFRQCRDDADYQFLCGLELNPKMDRMAEVINALKNVKELEGAIKKQDFVVMRRYYEKPDFKKCRLIVERSSERIEPKIEQMSLFAGESR</sequence>
<name>A0A174WTV4_9FIRM</name>
<proteinExistence type="predicted"/>
<evidence type="ECO:0000313" key="3">
    <source>
        <dbReference type="Proteomes" id="UP000263014"/>
    </source>
</evidence>
<comment type="caution">
    <text evidence="2">The sequence shown here is derived from an EMBL/GenBank/DDBJ whole genome shotgun (WGS) entry which is preliminary data.</text>
</comment>
<evidence type="ECO:0000313" key="1">
    <source>
        <dbReference type="EMBL" id="MUB62651.1"/>
    </source>
</evidence>
<dbReference type="Proteomes" id="UP000434223">
    <property type="component" value="Unassembled WGS sequence"/>
</dbReference>
<accession>A0A174WTV4</accession>
<dbReference type="EMBL" id="QSON01000003">
    <property type="protein sequence ID" value="RGJ06088.1"/>
    <property type="molecule type" value="Genomic_DNA"/>
</dbReference>
<evidence type="ECO:0000313" key="4">
    <source>
        <dbReference type="Proteomes" id="UP000434223"/>
    </source>
</evidence>
<protein>
    <submittedName>
        <fullName evidence="2">Peptidase M14</fullName>
    </submittedName>
</protein>
<organism evidence="2 3">
    <name type="scientific">Hungatella hathewayi</name>
    <dbReference type="NCBI Taxonomy" id="154046"/>
    <lineage>
        <taxon>Bacteria</taxon>
        <taxon>Bacillati</taxon>
        <taxon>Bacillota</taxon>
        <taxon>Clostridia</taxon>
        <taxon>Lachnospirales</taxon>
        <taxon>Lachnospiraceae</taxon>
        <taxon>Hungatella</taxon>
    </lineage>
</organism>
<dbReference type="GeneID" id="93150340"/>
<dbReference type="Proteomes" id="UP000263014">
    <property type="component" value="Unassembled WGS sequence"/>
</dbReference>
<dbReference type="EMBL" id="WNME01000003">
    <property type="protein sequence ID" value="MUB62651.1"/>
    <property type="molecule type" value="Genomic_DNA"/>
</dbReference>